<proteinExistence type="predicted"/>
<name>V6LRS7_9EUKA</name>
<accession>V6LRS7</accession>
<organism evidence="2">
    <name type="scientific">Spironucleus salmonicida</name>
    <dbReference type="NCBI Taxonomy" id="348837"/>
    <lineage>
        <taxon>Eukaryota</taxon>
        <taxon>Metamonada</taxon>
        <taxon>Diplomonadida</taxon>
        <taxon>Hexamitidae</taxon>
        <taxon>Hexamitinae</taxon>
        <taxon>Spironucleus</taxon>
    </lineage>
</organism>
<feature type="compositionally biased region" description="Basic and acidic residues" evidence="1">
    <location>
        <begin position="66"/>
        <end position="95"/>
    </location>
</feature>
<dbReference type="EMBL" id="AUWU02000003">
    <property type="protein sequence ID" value="KAH0575764.1"/>
    <property type="molecule type" value="Genomic_DNA"/>
</dbReference>
<reference evidence="2 3" key="1">
    <citation type="journal article" date="2014" name="PLoS Genet.">
        <title>The Genome of Spironucleus salmonicida Highlights a Fish Pathogen Adapted to Fluctuating Environments.</title>
        <authorList>
            <person name="Xu F."/>
            <person name="Jerlstrom-Hultqvist J."/>
            <person name="Einarsson E."/>
            <person name="Astvaldsson A."/>
            <person name="Svard S.G."/>
            <person name="Andersson J.O."/>
        </authorList>
    </citation>
    <scope>NUCLEOTIDE SEQUENCE</scope>
    <source>
        <strain evidence="3">ATCC 50377</strain>
    </source>
</reference>
<reference evidence="3" key="2">
    <citation type="submission" date="2020-12" db="EMBL/GenBank/DDBJ databases">
        <title>New Spironucleus salmonicida genome in near-complete chromosomes.</title>
        <authorList>
            <person name="Xu F."/>
            <person name="Kurt Z."/>
            <person name="Jimenez-Gonzalez A."/>
            <person name="Astvaldsson A."/>
            <person name="Andersson J.O."/>
            <person name="Svard S.G."/>
        </authorList>
    </citation>
    <scope>NUCLEOTIDE SEQUENCE</scope>
    <source>
        <strain evidence="3">ATCC 50377</strain>
    </source>
</reference>
<evidence type="ECO:0000313" key="2">
    <source>
        <dbReference type="EMBL" id="EST47275.1"/>
    </source>
</evidence>
<evidence type="ECO:0000313" key="3">
    <source>
        <dbReference type="EMBL" id="KAH0575764.1"/>
    </source>
</evidence>
<evidence type="ECO:0000256" key="1">
    <source>
        <dbReference type="SAM" id="MobiDB-lite"/>
    </source>
</evidence>
<dbReference type="VEuPathDB" id="GiardiaDB:SS50377_23404"/>
<dbReference type="EMBL" id="KI546046">
    <property type="protein sequence ID" value="EST47275.1"/>
    <property type="molecule type" value="Genomic_DNA"/>
</dbReference>
<dbReference type="AlphaFoldDB" id="V6LRS7"/>
<evidence type="ECO:0000313" key="4">
    <source>
        <dbReference type="Proteomes" id="UP000018208"/>
    </source>
</evidence>
<protein>
    <submittedName>
        <fullName evidence="2">Uncharacterized protein</fullName>
    </submittedName>
</protein>
<feature type="region of interest" description="Disordered" evidence="1">
    <location>
        <begin position="1"/>
        <end position="95"/>
    </location>
</feature>
<keyword evidence="4" id="KW-1185">Reference proteome</keyword>
<sequence length="152" mass="17263">MSSNQFAALSEDFGKVQPEQGKPRDSKRHEPHKPAQGRQFDRNSVKGESRGPRKEGNGPRGAGNPKDSRVREETEEQKQRREARETESREAMENHSKFIETIKELEVEVIVADAKAEVIKNHEMPADIVSLGKKAVDSKQKKQKSKQIVMFE</sequence>
<gene>
    <name evidence="2" type="ORF">SS50377_12785</name>
    <name evidence="3" type="ORF">SS50377_23404</name>
</gene>
<feature type="compositionally biased region" description="Basic and acidic residues" evidence="1">
    <location>
        <begin position="39"/>
        <end position="57"/>
    </location>
</feature>
<dbReference type="Proteomes" id="UP000018208">
    <property type="component" value="Unassembled WGS sequence"/>
</dbReference>